<name>A0A4Y7WRF8_9BACI</name>
<dbReference type="InterPro" id="IPR051531">
    <property type="entry name" value="N-acetyltransferase"/>
</dbReference>
<reference evidence="2 3" key="1">
    <citation type="submission" date="2019-03" db="EMBL/GenBank/DDBJ databases">
        <authorList>
            <person name="Liu G."/>
        </authorList>
    </citation>
    <scope>NUCLEOTIDE SEQUENCE [LARGE SCALE GENOMIC DNA]</scope>
    <source>
        <strain evidence="2 3">DSM 19099</strain>
    </source>
</reference>
<dbReference type="Proteomes" id="UP000298210">
    <property type="component" value="Unassembled WGS sequence"/>
</dbReference>
<gene>
    <name evidence="2" type="ORF">E2L03_02665</name>
</gene>
<comment type="caution">
    <text evidence="2">The sequence shown here is derived from an EMBL/GenBank/DDBJ whole genome shotgun (WGS) entry which is preliminary data.</text>
</comment>
<evidence type="ECO:0000313" key="3">
    <source>
        <dbReference type="Proteomes" id="UP000298210"/>
    </source>
</evidence>
<dbReference type="AlphaFoldDB" id="A0A4Y7WRF8"/>
<dbReference type="PANTHER" id="PTHR43792:SF9">
    <property type="entry name" value="RIBOSOMAL-PROTEIN-ALANINE ACETYLTRANSFERASE"/>
    <property type="match status" value="1"/>
</dbReference>
<dbReference type="EMBL" id="SNUX01000001">
    <property type="protein sequence ID" value="TES50854.1"/>
    <property type="molecule type" value="Genomic_DNA"/>
</dbReference>
<feature type="domain" description="N-acetyltransferase" evidence="1">
    <location>
        <begin position="12"/>
        <end position="177"/>
    </location>
</feature>
<accession>A0A4Y7WRF8</accession>
<dbReference type="InterPro" id="IPR000182">
    <property type="entry name" value="GNAT_dom"/>
</dbReference>
<proteinExistence type="predicted"/>
<organism evidence="2 3">
    <name type="scientific">Shouchella lehensis</name>
    <dbReference type="NCBI Taxonomy" id="300825"/>
    <lineage>
        <taxon>Bacteria</taxon>
        <taxon>Bacillati</taxon>
        <taxon>Bacillota</taxon>
        <taxon>Bacilli</taxon>
        <taxon>Bacillales</taxon>
        <taxon>Bacillaceae</taxon>
        <taxon>Shouchella</taxon>
    </lineage>
</organism>
<dbReference type="GO" id="GO:0005737">
    <property type="term" value="C:cytoplasm"/>
    <property type="evidence" value="ECO:0007669"/>
    <property type="project" value="TreeGrafter"/>
</dbReference>
<dbReference type="Pfam" id="PF13302">
    <property type="entry name" value="Acetyltransf_3"/>
    <property type="match status" value="1"/>
</dbReference>
<protein>
    <submittedName>
        <fullName evidence="2">N-acetyltransferase</fullName>
    </submittedName>
</protein>
<dbReference type="GO" id="GO:0008999">
    <property type="term" value="F:protein-N-terminal-alanine acetyltransferase activity"/>
    <property type="evidence" value="ECO:0007669"/>
    <property type="project" value="TreeGrafter"/>
</dbReference>
<dbReference type="PROSITE" id="PS51186">
    <property type="entry name" value="GNAT"/>
    <property type="match status" value="1"/>
</dbReference>
<sequence>MLESESFSTPRLILRELTLEDAASLLPIWSDIRVTRYMKIERLTTEEEAQQLIQLLKSQIKAGQSSRYAIILKDTNAIIGTCGFESFQTEHHSATISYELGKRYWGKGYASEALWEIIEDGFQRRHIHRIEARIEPENDRSIHALHKLGFMHEGRLRGALKKGDKFVDQLIFSILAEEFESSLR</sequence>
<dbReference type="PANTHER" id="PTHR43792">
    <property type="entry name" value="GNAT FAMILY, PUTATIVE (AFU_ORTHOLOGUE AFUA_3G00765)-RELATED-RELATED"/>
    <property type="match status" value="1"/>
</dbReference>
<dbReference type="Gene3D" id="3.40.630.30">
    <property type="match status" value="1"/>
</dbReference>
<evidence type="ECO:0000259" key="1">
    <source>
        <dbReference type="PROSITE" id="PS51186"/>
    </source>
</evidence>
<dbReference type="InterPro" id="IPR016181">
    <property type="entry name" value="Acyl_CoA_acyltransferase"/>
</dbReference>
<dbReference type="SUPFAM" id="SSF55729">
    <property type="entry name" value="Acyl-CoA N-acyltransferases (Nat)"/>
    <property type="match status" value="1"/>
</dbReference>
<keyword evidence="2" id="KW-0808">Transferase</keyword>
<evidence type="ECO:0000313" key="2">
    <source>
        <dbReference type="EMBL" id="TES50854.1"/>
    </source>
</evidence>